<protein>
    <submittedName>
        <fullName evidence="1">Uncharacterized protein</fullName>
    </submittedName>
</protein>
<sequence>MENANQDPGAVGKTGADGFTHLSYDDGDKEHLDMDKAKYEVVSAAAVHHVSSWDAAFQALWRGELGDSSHTDLAVQMQQAAWGDKTVGNYWPKAQVFMQFCAAEGRAGVWRAVKGMSSPQVQAADEQGEARTVRTWLPARCVSAVHARRLGTHPVGRAEMELLRACAYVVFAFVTFGRADTGVYMLRTHVSITGDTVSRVLHKQKGGRHVRLKRSLTIPTTGMQGWCSSCSIRSRAVGTAIERYGFLGGWSRLSSAIHSYVDLTAVPAEHMEQYFGWTTPRWREQQPGTEQCA</sequence>
<accession>A0AAE0GR79</accession>
<dbReference type="Proteomes" id="UP001190700">
    <property type="component" value="Unassembled WGS sequence"/>
</dbReference>
<proteinExistence type="predicted"/>
<comment type="caution">
    <text evidence="1">The sequence shown here is derived from an EMBL/GenBank/DDBJ whole genome shotgun (WGS) entry which is preliminary data.</text>
</comment>
<dbReference type="EMBL" id="LGRX02003187">
    <property type="protein sequence ID" value="KAK3282717.1"/>
    <property type="molecule type" value="Genomic_DNA"/>
</dbReference>
<keyword evidence="2" id="KW-1185">Reference proteome</keyword>
<gene>
    <name evidence="1" type="ORF">CYMTET_9559</name>
</gene>
<evidence type="ECO:0000313" key="2">
    <source>
        <dbReference type="Proteomes" id="UP001190700"/>
    </source>
</evidence>
<organism evidence="1 2">
    <name type="scientific">Cymbomonas tetramitiformis</name>
    <dbReference type="NCBI Taxonomy" id="36881"/>
    <lineage>
        <taxon>Eukaryota</taxon>
        <taxon>Viridiplantae</taxon>
        <taxon>Chlorophyta</taxon>
        <taxon>Pyramimonadophyceae</taxon>
        <taxon>Pyramimonadales</taxon>
        <taxon>Pyramimonadaceae</taxon>
        <taxon>Cymbomonas</taxon>
    </lineage>
</organism>
<evidence type="ECO:0000313" key="1">
    <source>
        <dbReference type="EMBL" id="KAK3282717.1"/>
    </source>
</evidence>
<name>A0AAE0GR79_9CHLO</name>
<reference evidence="1 2" key="1">
    <citation type="journal article" date="2015" name="Genome Biol. Evol.">
        <title>Comparative Genomics of a Bacterivorous Green Alga Reveals Evolutionary Causalities and Consequences of Phago-Mixotrophic Mode of Nutrition.</title>
        <authorList>
            <person name="Burns J.A."/>
            <person name="Paasch A."/>
            <person name="Narechania A."/>
            <person name="Kim E."/>
        </authorList>
    </citation>
    <scope>NUCLEOTIDE SEQUENCE [LARGE SCALE GENOMIC DNA]</scope>
    <source>
        <strain evidence="1 2">PLY_AMNH</strain>
    </source>
</reference>
<dbReference type="AlphaFoldDB" id="A0AAE0GR79"/>